<proteinExistence type="predicted"/>
<accession>A0AAW3V4F4</accession>
<dbReference type="AlphaFoldDB" id="A0AAW3V4F4"/>
<evidence type="ECO:0000256" key="1">
    <source>
        <dbReference type="SAM" id="Phobius"/>
    </source>
</evidence>
<name>A0AAW3V4F4_9BURK</name>
<organism evidence="2 3">
    <name type="scientific">Paraburkholderia fungorum</name>
    <dbReference type="NCBI Taxonomy" id="134537"/>
    <lineage>
        <taxon>Bacteria</taxon>
        <taxon>Pseudomonadati</taxon>
        <taxon>Pseudomonadota</taxon>
        <taxon>Betaproteobacteria</taxon>
        <taxon>Burkholderiales</taxon>
        <taxon>Burkholderiaceae</taxon>
        <taxon>Paraburkholderia</taxon>
    </lineage>
</organism>
<reference evidence="2 3" key="1">
    <citation type="submission" date="2020-08" db="EMBL/GenBank/DDBJ databases">
        <title>Genomic Encyclopedia of Type Strains, Phase IV (KMG-V): Genome sequencing to study the core and pangenomes of soil and plant-associated prokaryotes.</title>
        <authorList>
            <person name="Whitman W."/>
        </authorList>
    </citation>
    <scope>NUCLEOTIDE SEQUENCE [LARGE SCALE GENOMIC DNA]</scope>
    <source>
        <strain evidence="2 3">SEMIA 4013</strain>
    </source>
</reference>
<dbReference type="EMBL" id="JACIIK010000009">
    <property type="protein sequence ID" value="MBB6204265.1"/>
    <property type="molecule type" value="Genomic_DNA"/>
</dbReference>
<dbReference type="Proteomes" id="UP000518681">
    <property type="component" value="Unassembled WGS sequence"/>
</dbReference>
<keyword evidence="1" id="KW-0472">Membrane</keyword>
<evidence type="ECO:0000313" key="2">
    <source>
        <dbReference type="EMBL" id="MBB6204265.1"/>
    </source>
</evidence>
<gene>
    <name evidence="2" type="ORF">GGD69_005159</name>
</gene>
<comment type="caution">
    <text evidence="2">The sequence shown here is derived from an EMBL/GenBank/DDBJ whole genome shotgun (WGS) entry which is preliminary data.</text>
</comment>
<keyword evidence="1" id="KW-0812">Transmembrane</keyword>
<evidence type="ECO:0000313" key="3">
    <source>
        <dbReference type="Proteomes" id="UP000518681"/>
    </source>
</evidence>
<feature type="transmembrane region" description="Helical" evidence="1">
    <location>
        <begin position="12"/>
        <end position="34"/>
    </location>
</feature>
<dbReference type="RefSeq" id="WP_183800530.1">
    <property type="nucleotide sequence ID" value="NZ_JACIII010000013.1"/>
</dbReference>
<feature type="transmembrane region" description="Helical" evidence="1">
    <location>
        <begin position="54"/>
        <end position="73"/>
    </location>
</feature>
<sequence length="77" mass="8214">MLVINLATENIMFGIWLVPLLIVGVLIAVGFYFVFTVGLAHVVPIVENAIGATALHWLIGVVLVALLAFAIVVNKDS</sequence>
<keyword evidence="1" id="KW-1133">Transmembrane helix</keyword>
<protein>
    <submittedName>
        <fullName evidence="2">Uncharacterized protein</fullName>
    </submittedName>
</protein>